<keyword evidence="4" id="KW-0560">Oxidoreductase</keyword>
<organism evidence="7">
    <name type="scientific">freshwater metagenome</name>
    <dbReference type="NCBI Taxonomy" id="449393"/>
    <lineage>
        <taxon>unclassified sequences</taxon>
        <taxon>metagenomes</taxon>
        <taxon>ecological metagenomes</taxon>
    </lineage>
</organism>
<dbReference type="PANTHER" id="PTHR46696:SF1">
    <property type="entry name" value="CYTOCHROME P450 YJIB-RELATED"/>
    <property type="match status" value="1"/>
</dbReference>
<keyword evidence="6" id="KW-0503">Monooxygenase</keyword>
<dbReference type="PRINTS" id="PR00359">
    <property type="entry name" value="BP450"/>
</dbReference>
<protein>
    <submittedName>
        <fullName evidence="7">Unannotated protein</fullName>
    </submittedName>
</protein>
<evidence type="ECO:0000256" key="5">
    <source>
        <dbReference type="ARBA" id="ARBA00023004"/>
    </source>
</evidence>
<dbReference type="InterPro" id="IPR017972">
    <property type="entry name" value="Cyt_P450_CS"/>
</dbReference>
<dbReference type="FunFam" id="1.10.630.10:FF:000018">
    <property type="entry name" value="Cytochrome P450 monooxygenase"/>
    <property type="match status" value="1"/>
</dbReference>
<dbReference type="GO" id="GO:0004497">
    <property type="term" value="F:monooxygenase activity"/>
    <property type="evidence" value="ECO:0007669"/>
    <property type="project" value="UniProtKB-KW"/>
</dbReference>
<keyword evidence="2" id="KW-0349">Heme</keyword>
<dbReference type="PROSITE" id="PS00086">
    <property type="entry name" value="CYTOCHROME_P450"/>
    <property type="match status" value="1"/>
</dbReference>
<dbReference type="EMBL" id="CAFBSG010000003">
    <property type="protein sequence ID" value="CAB5239472.1"/>
    <property type="molecule type" value="Genomic_DNA"/>
</dbReference>
<dbReference type="Gene3D" id="1.10.630.10">
    <property type="entry name" value="Cytochrome P450"/>
    <property type="match status" value="1"/>
</dbReference>
<dbReference type="SUPFAM" id="SSF48264">
    <property type="entry name" value="Cytochrome P450"/>
    <property type="match status" value="1"/>
</dbReference>
<dbReference type="InterPro" id="IPR001128">
    <property type="entry name" value="Cyt_P450"/>
</dbReference>
<dbReference type="InterPro" id="IPR036396">
    <property type="entry name" value="Cyt_P450_sf"/>
</dbReference>
<dbReference type="GO" id="GO:0020037">
    <property type="term" value="F:heme binding"/>
    <property type="evidence" value="ECO:0007669"/>
    <property type="project" value="InterPro"/>
</dbReference>
<comment type="similarity">
    <text evidence="1">Belongs to the cytochrome P450 family.</text>
</comment>
<evidence type="ECO:0000256" key="6">
    <source>
        <dbReference type="ARBA" id="ARBA00023033"/>
    </source>
</evidence>
<dbReference type="CDD" id="cd20625">
    <property type="entry name" value="CYP164-like"/>
    <property type="match status" value="1"/>
</dbReference>
<dbReference type="PANTHER" id="PTHR46696">
    <property type="entry name" value="P450, PUTATIVE (EUROFUNG)-RELATED"/>
    <property type="match status" value="1"/>
</dbReference>
<gene>
    <name evidence="7" type="ORF">UFOPK3554_00305</name>
</gene>
<sequence>MTVPETTSIDFKDPAFIADPYPALAELRLSGHPVWHEELGLFLAAKHRDANDVLRNKSLGRIFKPKEPDAKWHDFNWLHSDSILDSEPPKHTRLRSLVAKAFNRHRIEALRPDIERLTTQLLDDIAAKGSFDLIADYAEPLPVKVIAALLGFPDEDEHLLRPWSQAIVKMYEINPSQENQIAAQIAAKEFAAYVHDLMIKRKANPGNDLITELALVEEAGEKLTTQELIATCILLLNAGHEASVNGFGNGIVAAFENESQWKLLTDNPYAVAETAIEEFLRFDAPLHFFERTATEATHIGEVRIEQGQKIVSLLGSANRDEEIFEDAQRMNLLRDPNPHIGFGAGIHFCLGGPLARLEMGISLPALFARFPQVSLTSQPTRHPTFSLRGYSSIPAHIERS</sequence>
<evidence type="ECO:0000313" key="7">
    <source>
        <dbReference type="EMBL" id="CAB5239472.1"/>
    </source>
</evidence>
<reference evidence="7" key="1">
    <citation type="submission" date="2020-05" db="EMBL/GenBank/DDBJ databases">
        <authorList>
            <person name="Chiriac C."/>
            <person name="Salcher M."/>
            <person name="Ghai R."/>
            <person name="Kavagutti S V."/>
        </authorList>
    </citation>
    <scope>NUCLEOTIDE SEQUENCE</scope>
</reference>
<dbReference type="InterPro" id="IPR002397">
    <property type="entry name" value="Cyt_P450_B"/>
</dbReference>
<evidence type="ECO:0000256" key="1">
    <source>
        <dbReference type="ARBA" id="ARBA00010617"/>
    </source>
</evidence>
<evidence type="ECO:0000256" key="2">
    <source>
        <dbReference type="ARBA" id="ARBA00022617"/>
    </source>
</evidence>
<dbReference type="Pfam" id="PF00067">
    <property type="entry name" value="p450"/>
    <property type="match status" value="1"/>
</dbReference>
<evidence type="ECO:0000256" key="4">
    <source>
        <dbReference type="ARBA" id="ARBA00023002"/>
    </source>
</evidence>
<dbReference type="GO" id="GO:0005506">
    <property type="term" value="F:iron ion binding"/>
    <property type="evidence" value="ECO:0007669"/>
    <property type="project" value="InterPro"/>
</dbReference>
<keyword evidence="5" id="KW-0408">Iron</keyword>
<name>A0A6J7XP08_9ZZZZ</name>
<evidence type="ECO:0000256" key="3">
    <source>
        <dbReference type="ARBA" id="ARBA00022723"/>
    </source>
</evidence>
<proteinExistence type="inferred from homology"/>
<keyword evidence="3" id="KW-0479">Metal-binding</keyword>
<accession>A0A6J7XP08</accession>
<dbReference type="GO" id="GO:0016705">
    <property type="term" value="F:oxidoreductase activity, acting on paired donors, with incorporation or reduction of molecular oxygen"/>
    <property type="evidence" value="ECO:0007669"/>
    <property type="project" value="InterPro"/>
</dbReference>
<dbReference type="AlphaFoldDB" id="A0A6J7XP08"/>